<evidence type="ECO:0008006" key="3">
    <source>
        <dbReference type="Google" id="ProtNLM"/>
    </source>
</evidence>
<dbReference type="InterPro" id="IPR006311">
    <property type="entry name" value="TAT_signal"/>
</dbReference>
<accession>A0A518HSR3</accession>
<proteinExistence type="predicted"/>
<dbReference type="InterPro" id="IPR017853">
    <property type="entry name" value="GH"/>
</dbReference>
<dbReference type="EMBL" id="CP037423">
    <property type="protein sequence ID" value="QDV43831.1"/>
    <property type="molecule type" value="Genomic_DNA"/>
</dbReference>
<dbReference type="Proteomes" id="UP000319004">
    <property type="component" value="Chromosome"/>
</dbReference>
<name>A0A518HSR3_9BACT</name>
<dbReference type="OrthoDB" id="9760450at2"/>
<evidence type="ECO:0000313" key="2">
    <source>
        <dbReference type="Proteomes" id="UP000319004"/>
    </source>
</evidence>
<dbReference type="KEGG" id="snep:Enr13x_36910"/>
<dbReference type="SUPFAM" id="SSF51445">
    <property type="entry name" value="(Trans)glycosidases"/>
    <property type="match status" value="1"/>
</dbReference>
<sequence length="391" mass="45014">MMPTYNRRILLRGGLALGCGLATEPLLDPACASEVKTSQVEASGFFTLGKRGDHWWLITPDGKPFFTMGLNHIDPASLRYPENLDIWREKYGGSTLRWIQESVAPNLKAWGFNTVGWVQEVTVPKWQHSRAFTVDEYRALDMPYCHLLPFTESHQWEKHTVHYDFRSEDWKEWVDYVARSHCAELAEERNLIGYFYSDCPTWTHDRPDNKWRGPIFDPERLETEAGRRELSELATSYYKTTHDAIRRYDKHHLLLGDRYEANAPIAMEVVNAAKPFIDVLSFQDFRNPIKHLDEWHKKTGIPVLLADAAGLGGRSNGDFKPNNGAWYSKTLSALHGNAGCIGFHLCGAYQRNKARRRGLLDEMEKPDAQHVDQMRAANERVTQKMAQMFQD</sequence>
<protein>
    <recommendedName>
        <fullName evidence="3">Agarase</fullName>
    </recommendedName>
</protein>
<dbReference type="PROSITE" id="PS51318">
    <property type="entry name" value="TAT"/>
    <property type="match status" value="1"/>
</dbReference>
<dbReference type="RefSeq" id="WP_145388178.1">
    <property type="nucleotide sequence ID" value="NZ_CP037423.1"/>
</dbReference>
<dbReference type="Gene3D" id="3.20.20.80">
    <property type="entry name" value="Glycosidases"/>
    <property type="match status" value="2"/>
</dbReference>
<dbReference type="AlphaFoldDB" id="A0A518HSR3"/>
<organism evidence="1 2">
    <name type="scientific">Stieleria neptunia</name>
    <dbReference type="NCBI Taxonomy" id="2527979"/>
    <lineage>
        <taxon>Bacteria</taxon>
        <taxon>Pseudomonadati</taxon>
        <taxon>Planctomycetota</taxon>
        <taxon>Planctomycetia</taxon>
        <taxon>Pirellulales</taxon>
        <taxon>Pirellulaceae</taxon>
        <taxon>Stieleria</taxon>
    </lineage>
</organism>
<keyword evidence="2" id="KW-1185">Reference proteome</keyword>
<gene>
    <name evidence="1" type="ORF">Enr13x_36910</name>
</gene>
<reference evidence="1 2" key="1">
    <citation type="submission" date="2019-03" db="EMBL/GenBank/DDBJ databases">
        <title>Deep-cultivation of Planctomycetes and their phenomic and genomic characterization uncovers novel biology.</title>
        <authorList>
            <person name="Wiegand S."/>
            <person name="Jogler M."/>
            <person name="Boedeker C."/>
            <person name="Pinto D."/>
            <person name="Vollmers J."/>
            <person name="Rivas-Marin E."/>
            <person name="Kohn T."/>
            <person name="Peeters S.H."/>
            <person name="Heuer A."/>
            <person name="Rast P."/>
            <person name="Oberbeckmann S."/>
            <person name="Bunk B."/>
            <person name="Jeske O."/>
            <person name="Meyerdierks A."/>
            <person name="Storesund J.E."/>
            <person name="Kallscheuer N."/>
            <person name="Luecker S."/>
            <person name="Lage O.M."/>
            <person name="Pohl T."/>
            <person name="Merkel B.J."/>
            <person name="Hornburger P."/>
            <person name="Mueller R.-W."/>
            <person name="Bruemmer F."/>
            <person name="Labrenz M."/>
            <person name="Spormann A.M."/>
            <person name="Op den Camp H."/>
            <person name="Overmann J."/>
            <person name="Amann R."/>
            <person name="Jetten M.S.M."/>
            <person name="Mascher T."/>
            <person name="Medema M.H."/>
            <person name="Devos D.P."/>
            <person name="Kaster A.-K."/>
            <person name="Ovreas L."/>
            <person name="Rohde M."/>
            <person name="Galperin M.Y."/>
            <person name="Jogler C."/>
        </authorList>
    </citation>
    <scope>NUCLEOTIDE SEQUENCE [LARGE SCALE GENOMIC DNA]</scope>
    <source>
        <strain evidence="1 2">Enr13</strain>
    </source>
</reference>
<evidence type="ECO:0000313" key="1">
    <source>
        <dbReference type="EMBL" id="QDV43831.1"/>
    </source>
</evidence>